<evidence type="ECO:0000313" key="2">
    <source>
        <dbReference type="WBParaSite" id="SVE_0147300.1"/>
    </source>
</evidence>
<protein>
    <submittedName>
        <fullName evidence="2">Neuropeptide-Like Protein</fullName>
    </submittedName>
</protein>
<dbReference type="AlphaFoldDB" id="A0A0K0EY66"/>
<evidence type="ECO:0000313" key="1">
    <source>
        <dbReference type="Proteomes" id="UP000035680"/>
    </source>
</evidence>
<organism evidence="1 2">
    <name type="scientific">Strongyloides venezuelensis</name>
    <name type="common">Threadworm</name>
    <dbReference type="NCBI Taxonomy" id="75913"/>
    <lineage>
        <taxon>Eukaryota</taxon>
        <taxon>Metazoa</taxon>
        <taxon>Ecdysozoa</taxon>
        <taxon>Nematoda</taxon>
        <taxon>Chromadorea</taxon>
        <taxon>Rhabditida</taxon>
        <taxon>Tylenchina</taxon>
        <taxon>Panagrolaimomorpha</taxon>
        <taxon>Strongyloidoidea</taxon>
        <taxon>Strongyloididae</taxon>
        <taxon>Strongyloides</taxon>
    </lineage>
</organism>
<dbReference type="WBParaSite" id="SVE_0147300.1">
    <property type="protein sequence ID" value="SVE_0147300.1"/>
    <property type="gene ID" value="SVE_0147300"/>
</dbReference>
<reference evidence="2" key="2">
    <citation type="submission" date="2015-08" db="UniProtKB">
        <authorList>
            <consortium name="WormBaseParasite"/>
        </authorList>
    </citation>
    <scope>IDENTIFICATION</scope>
</reference>
<sequence length="115" mass="13562">MKVYFFAFIIVCIFGTTTIKCFNTLDNYFSQSNDGEYTGNKIRKSLPFLSYEESPIHPFIRFKKNNGKDSFDEEAFSDTILQPSLYNKRLFSRHQMAFRSPSSFNYFRKNEASKD</sequence>
<proteinExistence type="predicted"/>
<name>A0A0K0EY66_STRVS</name>
<dbReference type="Proteomes" id="UP000035680">
    <property type="component" value="Unassembled WGS sequence"/>
</dbReference>
<reference evidence="1" key="1">
    <citation type="submission" date="2014-07" db="EMBL/GenBank/DDBJ databases">
        <authorList>
            <person name="Martin A.A"/>
            <person name="De Silva N."/>
        </authorList>
    </citation>
    <scope>NUCLEOTIDE SEQUENCE</scope>
</reference>
<accession>A0A0K0EY66</accession>
<keyword evidence="1" id="KW-1185">Reference proteome</keyword>